<proteinExistence type="predicted"/>
<keyword evidence="2" id="KW-0238">DNA-binding</keyword>
<dbReference type="PANTHER" id="PTHR43214:SF43">
    <property type="entry name" value="TWO-COMPONENT RESPONSE REGULATOR"/>
    <property type="match status" value="1"/>
</dbReference>
<dbReference type="RefSeq" id="WP_069974863.1">
    <property type="nucleotide sequence ID" value="NZ_CP017269.1"/>
</dbReference>
<dbReference type="PANTHER" id="PTHR43214">
    <property type="entry name" value="TWO-COMPONENT RESPONSE REGULATOR"/>
    <property type="match status" value="1"/>
</dbReference>
<dbReference type="GO" id="GO:0003677">
    <property type="term" value="F:DNA binding"/>
    <property type="evidence" value="ECO:0007669"/>
    <property type="project" value="UniProtKB-KW"/>
</dbReference>
<dbReference type="InterPro" id="IPR016032">
    <property type="entry name" value="Sig_transdc_resp-reg_C-effctor"/>
</dbReference>
<dbReference type="KEGG" id="gfe:Gferi_06765"/>
<evidence type="ECO:0000256" key="1">
    <source>
        <dbReference type="ARBA" id="ARBA00023015"/>
    </source>
</evidence>
<dbReference type="Pfam" id="PF00196">
    <property type="entry name" value="GerE"/>
    <property type="match status" value="1"/>
</dbReference>
<keyword evidence="3" id="KW-0804">Transcription</keyword>
<protein>
    <recommendedName>
        <fullName evidence="4">HTH luxR-type domain-containing protein</fullName>
    </recommendedName>
</protein>
<dbReference type="Gene3D" id="3.30.450.40">
    <property type="match status" value="1"/>
</dbReference>
<evidence type="ECO:0000259" key="4">
    <source>
        <dbReference type="PROSITE" id="PS50043"/>
    </source>
</evidence>
<keyword evidence="1" id="KW-0805">Transcription regulation</keyword>
<dbReference type="OrthoDB" id="1954582at2"/>
<dbReference type="InterPro" id="IPR036388">
    <property type="entry name" value="WH-like_DNA-bd_sf"/>
</dbReference>
<reference evidence="5 6" key="1">
    <citation type="submission" date="2016-09" db="EMBL/GenBank/DDBJ databases">
        <title>Genomic analysis reveals versatility of anaerobic energy metabolism of Geosporobacter ferrireducens IRF9 of phylum Firmicutes.</title>
        <authorList>
            <person name="Kim S.-J."/>
        </authorList>
    </citation>
    <scope>NUCLEOTIDE SEQUENCE [LARGE SCALE GENOMIC DNA]</scope>
    <source>
        <strain evidence="5 6">IRF9</strain>
    </source>
</reference>
<dbReference type="CDD" id="cd06170">
    <property type="entry name" value="LuxR_C_like"/>
    <property type="match status" value="1"/>
</dbReference>
<dbReference type="SMART" id="SM00421">
    <property type="entry name" value="HTH_LUXR"/>
    <property type="match status" value="1"/>
</dbReference>
<name>A0A1D8GEH4_9FIRM</name>
<accession>A0A1D8GEH4</accession>
<sequence length="257" mass="29086">MNKLILSSWNRCSSQGLCKHIPSPKMHVSNEQFGTIHSNNKLLIATFDNCISEIKEYLTGSFLFLLTDAQGILLSLDCSKNIEKQITQLPIKLGIFFSEESCGTNAISLAMDMNKPVYIQPEQHYCHIFKSWYCFSTPLIINKEIIGYLDVSTIDIEMKKELIAITKILPDHLLNSYKKRIRHKETGSNSLRLTKRQIEIINLVSQGHTGKSIATELCIKECTVNHHKKIIFDKLGVQSSIEAVSKALQLHLISSKP</sequence>
<dbReference type="GO" id="GO:0006355">
    <property type="term" value="P:regulation of DNA-templated transcription"/>
    <property type="evidence" value="ECO:0007669"/>
    <property type="project" value="InterPro"/>
</dbReference>
<dbReference type="InterPro" id="IPR000792">
    <property type="entry name" value="Tscrpt_reg_LuxR_C"/>
</dbReference>
<feature type="domain" description="HTH luxR-type" evidence="4">
    <location>
        <begin position="186"/>
        <end position="251"/>
    </location>
</feature>
<gene>
    <name evidence="5" type="ORF">Gferi_06765</name>
</gene>
<dbReference type="Gene3D" id="1.10.10.10">
    <property type="entry name" value="Winged helix-like DNA-binding domain superfamily/Winged helix DNA-binding domain"/>
    <property type="match status" value="1"/>
</dbReference>
<evidence type="ECO:0000256" key="3">
    <source>
        <dbReference type="ARBA" id="ARBA00023163"/>
    </source>
</evidence>
<evidence type="ECO:0000313" key="5">
    <source>
        <dbReference type="EMBL" id="AOT69297.1"/>
    </source>
</evidence>
<organism evidence="5 6">
    <name type="scientific">Geosporobacter ferrireducens</name>
    <dbReference type="NCBI Taxonomy" id="1424294"/>
    <lineage>
        <taxon>Bacteria</taxon>
        <taxon>Bacillati</taxon>
        <taxon>Bacillota</taxon>
        <taxon>Clostridia</taxon>
        <taxon>Peptostreptococcales</taxon>
        <taxon>Thermotaleaceae</taxon>
        <taxon>Geosporobacter</taxon>
    </lineage>
</organism>
<dbReference type="InterPro" id="IPR029016">
    <property type="entry name" value="GAF-like_dom_sf"/>
</dbReference>
<evidence type="ECO:0000256" key="2">
    <source>
        <dbReference type="ARBA" id="ARBA00023125"/>
    </source>
</evidence>
<dbReference type="Proteomes" id="UP000095743">
    <property type="component" value="Chromosome"/>
</dbReference>
<keyword evidence="6" id="KW-1185">Reference proteome</keyword>
<evidence type="ECO:0000313" key="6">
    <source>
        <dbReference type="Proteomes" id="UP000095743"/>
    </source>
</evidence>
<dbReference type="EMBL" id="CP017269">
    <property type="protein sequence ID" value="AOT69297.1"/>
    <property type="molecule type" value="Genomic_DNA"/>
</dbReference>
<dbReference type="InterPro" id="IPR039420">
    <property type="entry name" value="WalR-like"/>
</dbReference>
<dbReference type="STRING" id="1424294.Gferi_06765"/>
<dbReference type="PRINTS" id="PR00038">
    <property type="entry name" value="HTHLUXR"/>
</dbReference>
<dbReference type="SUPFAM" id="SSF46894">
    <property type="entry name" value="C-terminal effector domain of the bipartite response regulators"/>
    <property type="match status" value="1"/>
</dbReference>
<dbReference type="AlphaFoldDB" id="A0A1D8GEH4"/>
<dbReference type="PROSITE" id="PS50043">
    <property type="entry name" value="HTH_LUXR_2"/>
    <property type="match status" value="1"/>
</dbReference>